<accession>A0A386KP13</accession>
<evidence type="ECO:0000313" key="1">
    <source>
        <dbReference type="EMBL" id="AYD87338.1"/>
    </source>
</evidence>
<name>A0A386KP13_9CAUD</name>
<proteinExistence type="predicted"/>
<reference evidence="1 2" key="1">
    <citation type="submission" date="2018-08" db="EMBL/GenBank/DDBJ databases">
        <authorList>
            <person name="Preder H."/>
            <person name="Servin-Meza L.A."/>
            <person name="Bonilla J.A."/>
            <person name="Klyczek K."/>
            <person name="Garlena R.A."/>
            <person name="Russell D.A."/>
            <person name="Pope W.H."/>
            <person name="Jacobs-Sera D."/>
            <person name="Hatfull G.F."/>
        </authorList>
    </citation>
    <scope>NUCLEOTIDE SEQUENCE [LARGE SCALE GENOMIC DNA]</scope>
</reference>
<organism evidence="1 2">
    <name type="scientific">Microbacterium phage ValentiniPuff</name>
    <dbReference type="NCBI Taxonomy" id="2315705"/>
    <lineage>
        <taxon>Viruses</taxon>
        <taxon>Duplodnaviria</taxon>
        <taxon>Heunggongvirae</taxon>
        <taxon>Uroviricota</taxon>
        <taxon>Caudoviricetes</taxon>
        <taxon>Valentinivirus</taxon>
        <taxon>Valentinivirus valentinipuff</taxon>
    </lineage>
</organism>
<sequence>MPDAKIHPPVRMPLAPLRKALAAYEKYADDFFADELSEEEKHLADTVRLLLRHIDETDPAAVAQHVLDSHAIRPHWVRNGEQIHSLLAEAIGDVLGKPVESQPAPSTDPPEPLIDDSEFVAVVLNVLPFESGENPMPFVEVAQRVQRRSGYTDDEIRAMLVALQEAGETVLQYGRGWSRKERD</sequence>
<protein>
    <submittedName>
        <fullName evidence="1">Uncharacterized protein</fullName>
    </submittedName>
</protein>
<dbReference type="Proteomes" id="UP000281993">
    <property type="component" value="Segment"/>
</dbReference>
<gene>
    <name evidence="1" type="primary">37</name>
    <name evidence="1" type="ORF">SEA_VALENTINIPUFF_37</name>
</gene>
<dbReference type="EMBL" id="MH825712">
    <property type="protein sequence ID" value="AYD87338.1"/>
    <property type="molecule type" value="Genomic_DNA"/>
</dbReference>
<keyword evidence="2" id="KW-1185">Reference proteome</keyword>
<evidence type="ECO:0000313" key="2">
    <source>
        <dbReference type="Proteomes" id="UP000281993"/>
    </source>
</evidence>